<evidence type="ECO:0000313" key="7">
    <source>
        <dbReference type="Proteomes" id="UP000320055"/>
    </source>
</evidence>
<evidence type="ECO:0000256" key="1">
    <source>
        <dbReference type="ARBA" id="ARBA00023015"/>
    </source>
</evidence>
<organism evidence="6 7">
    <name type="scientific">Hyella patelloides LEGE 07179</name>
    <dbReference type="NCBI Taxonomy" id="945734"/>
    <lineage>
        <taxon>Bacteria</taxon>
        <taxon>Bacillati</taxon>
        <taxon>Cyanobacteriota</taxon>
        <taxon>Cyanophyceae</taxon>
        <taxon>Pleurocapsales</taxon>
        <taxon>Hyellaceae</taxon>
        <taxon>Hyella</taxon>
    </lineage>
</organism>
<dbReference type="Pfam" id="PF08281">
    <property type="entry name" value="Sigma70_r4_2"/>
    <property type="match status" value="1"/>
</dbReference>
<dbReference type="GO" id="GO:0003677">
    <property type="term" value="F:DNA binding"/>
    <property type="evidence" value="ECO:0007669"/>
    <property type="project" value="UniProtKB-KW"/>
</dbReference>
<dbReference type="PANTHER" id="PTHR30385:SF7">
    <property type="entry name" value="RNA POLYMERASE SIGMA FACTOR FLIA"/>
    <property type="match status" value="1"/>
</dbReference>
<dbReference type="GO" id="GO:0016987">
    <property type="term" value="F:sigma factor activity"/>
    <property type="evidence" value="ECO:0007669"/>
    <property type="project" value="UniProtKB-KW"/>
</dbReference>
<protein>
    <submittedName>
        <fullName evidence="6">RNA polymerase sigma factor, sigma-70 family</fullName>
    </submittedName>
</protein>
<evidence type="ECO:0000313" key="6">
    <source>
        <dbReference type="EMBL" id="VEP17856.1"/>
    </source>
</evidence>
<feature type="domain" description="RNA polymerase sigma factor 70 region 4 type 2" evidence="5">
    <location>
        <begin position="306"/>
        <end position="356"/>
    </location>
</feature>
<dbReference type="NCBIfam" id="TIGR02937">
    <property type="entry name" value="sigma70-ECF"/>
    <property type="match status" value="1"/>
</dbReference>
<name>A0A563W2G3_9CYAN</name>
<keyword evidence="1" id="KW-0805">Transcription regulation</keyword>
<dbReference type="InterPro" id="IPR014284">
    <property type="entry name" value="RNA_pol_sigma-70_dom"/>
</dbReference>
<keyword evidence="2" id="KW-0731">Sigma factor</keyword>
<dbReference type="Gene3D" id="1.20.140.160">
    <property type="match status" value="1"/>
</dbReference>
<dbReference type="SUPFAM" id="SSF88946">
    <property type="entry name" value="Sigma2 domain of RNA polymerase sigma factors"/>
    <property type="match status" value="1"/>
</dbReference>
<sequence length="396" mass="45883">MRPRQDIVEIFSTFIQFDLDRFSNWASDPRLRRSMNQCLKESPQEIAENFWGIYWHKKWSKNPKGLAREHLIAYLQEVCFWSTNKTITGFTSSQYNVPDCFQVAITGIDKVLKGFDGDRGYHLKSYATITFSNLIRELLRQRQEIDICSEWSLLRKLSQKRLIESLQNAGLSPDTVAQYVLAWSSFKTLYVPNRQSSTRKLNKPDEFTWKAIANWYNQERITQLNPPGEAVSTTILEQWLLSCVKAARSYLYPNVTSINQPKPGYESGEIVDSLVGDVEESLLNQMIVEEEVEQRNQQQNQIGDVLIQAIAKLPADERKLLELYYAQKLKQAAIAKALNTKQYNISRQLTRVKKSLLKSLAIWTEETLHISLTSDVIKNTSTIIDEWLEHHYNPNP</sequence>
<dbReference type="GO" id="GO:0006352">
    <property type="term" value="P:DNA-templated transcription initiation"/>
    <property type="evidence" value="ECO:0007669"/>
    <property type="project" value="InterPro"/>
</dbReference>
<evidence type="ECO:0000259" key="5">
    <source>
        <dbReference type="Pfam" id="PF08281"/>
    </source>
</evidence>
<gene>
    <name evidence="6" type="ORF">H1P_650022</name>
</gene>
<dbReference type="RefSeq" id="WP_144867263.1">
    <property type="nucleotide sequence ID" value="NZ_LR213824.1"/>
</dbReference>
<dbReference type="AlphaFoldDB" id="A0A563W2G3"/>
<dbReference type="EMBL" id="CAACVJ010000612">
    <property type="protein sequence ID" value="VEP17856.1"/>
    <property type="molecule type" value="Genomic_DNA"/>
</dbReference>
<dbReference type="SUPFAM" id="SSF88659">
    <property type="entry name" value="Sigma3 and sigma4 domains of RNA polymerase sigma factors"/>
    <property type="match status" value="1"/>
</dbReference>
<evidence type="ECO:0000256" key="3">
    <source>
        <dbReference type="ARBA" id="ARBA00023125"/>
    </source>
</evidence>
<keyword evidence="4" id="KW-0804">Transcription</keyword>
<accession>A0A563W2G3</accession>
<dbReference type="InterPro" id="IPR013249">
    <property type="entry name" value="RNA_pol_sigma70_r4_t2"/>
</dbReference>
<proteinExistence type="predicted"/>
<keyword evidence="3" id="KW-0238">DNA-binding</keyword>
<keyword evidence="7" id="KW-1185">Reference proteome</keyword>
<dbReference type="InterPro" id="IPR013325">
    <property type="entry name" value="RNA_pol_sigma_r2"/>
</dbReference>
<dbReference type="Proteomes" id="UP000320055">
    <property type="component" value="Unassembled WGS sequence"/>
</dbReference>
<dbReference type="InterPro" id="IPR013324">
    <property type="entry name" value="RNA_pol_sigma_r3/r4-like"/>
</dbReference>
<evidence type="ECO:0000256" key="2">
    <source>
        <dbReference type="ARBA" id="ARBA00023082"/>
    </source>
</evidence>
<reference evidence="6 7" key="1">
    <citation type="submission" date="2019-01" db="EMBL/GenBank/DDBJ databases">
        <authorList>
            <person name="Brito A."/>
        </authorList>
    </citation>
    <scope>NUCLEOTIDE SEQUENCE [LARGE SCALE GENOMIC DNA]</scope>
    <source>
        <strain evidence="6">1</strain>
    </source>
</reference>
<dbReference type="PANTHER" id="PTHR30385">
    <property type="entry name" value="SIGMA FACTOR F FLAGELLAR"/>
    <property type="match status" value="1"/>
</dbReference>
<dbReference type="OrthoDB" id="527295at2"/>
<evidence type="ECO:0000256" key="4">
    <source>
        <dbReference type="ARBA" id="ARBA00023163"/>
    </source>
</evidence>